<feature type="compositionally biased region" description="Polar residues" evidence="1">
    <location>
        <begin position="125"/>
        <end position="136"/>
    </location>
</feature>
<accession>A0AAW1D1H0</accession>
<organism evidence="2 3">
    <name type="scientific">Rhynocoris fuscipes</name>
    <dbReference type="NCBI Taxonomy" id="488301"/>
    <lineage>
        <taxon>Eukaryota</taxon>
        <taxon>Metazoa</taxon>
        <taxon>Ecdysozoa</taxon>
        <taxon>Arthropoda</taxon>
        <taxon>Hexapoda</taxon>
        <taxon>Insecta</taxon>
        <taxon>Pterygota</taxon>
        <taxon>Neoptera</taxon>
        <taxon>Paraneoptera</taxon>
        <taxon>Hemiptera</taxon>
        <taxon>Heteroptera</taxon>
        <taxon>Panheteroptera</taxon>
        <taxon>Cimicomorpha</taxon>
        <taxon>Reduviidae</taxon>
        <taxon>Harpactorinae</taxon>
        <taxon>Harpactorini</taxon>
        <taxon>Rhynocoris</taxon>
    </lineage>
</organism>
<reference evidence="2 3" key="1">
    <citation type="submission" date="2022-12" db="EMBL/GenBank/DDBJ databases">
        <title>Chromosome-level genome assembly of true bugs.</title>
        <authorList>
            <person name="Ma L."/>
            <person name="Li H."/>
        </authorList>
    </citation>
    <scope>NUCLEOTIDE SEQUENCE [LARGE SCALE GENOMIC DNA]</scope>
    <source>
        <strain evidence="2">Lab_2022b</strain>
    </source>
</reference>
<comment type="caution">
    <text evidence="2">The sequence shown here is derived from an EMBL/GenBank/DDBJ whole genome shotgun (WGS) entry which is preliminary data.</text>
</comment>
<proteinExistence type="predicted"/>
<protein>
    <submittedName>
        <fullName evidence="2">Uncharacterized protein</fullName>
    </submittedName>
</protein>
<keyword evidence="3" id="KW-1185">Reference proteome</keyword>
<feature type="region of interest" description="Disordered" evidence="1">
    <location>
        <begin position="107"/>
        <end position="153"/>
    </location>
</feature>
<name>A0AAW1D1H0_9HEMI</name>
<dbReference type="EMBL" id="JAPXFL010000007">
    <property type="protein sequence ID" value="KAK9503635.1"/>
    <property type="molecule type" value="Genomic_DNA"/>
</dbReference>
<evidence type="ECO:0000313" key="3">
    <source>
        <dbReference type="Proteomes" id="UP001461498"/>
    </source>
</evidence>
<dbReference type="AlphaFoldDB" id="A0AAW1D1H0"/>
<evidence type="ECO:0000256" key="1">
    <source>
        <dbReference type="SAM" id="MobiDB-lite"/>
    </source>
</evidence>
<sequence>MCSSQAKQRNELFGASLILANSPMSPKIVNGSFAAIFYPESEDDWTKGWSFLTNLHRGSPARRKMMGKKQFSLDSRLDLVQYCIGIKDATAALPACAEFNQALEVSPTDRESVESECSSTETEIQTRPNRSKSLGESLQEDEEVENHPTSSTNYSQRVCLKCGHLEPSK</sequence>
<gene>
    <name evidence="2" type="ORF">O3M35_010155</name>
</gene>
<evidence type="ECO:0000313" key="2">
    <source>
        <dbReference type="EMBL" id="KAK9503635.1"/>
    </source>
</evidence>
<dbReference type="Proteomes" id="UP001461498">
    <property type="component" value="Unassembled WGS sequence"/>
</dbReference>